<name>A0A502EHX4_9MYCO</name>
<feature type="region of interest" description="Disordered" evidence="1">
    <location>
        <begin position="108"/>
        <end position="130"/>
    </location>
</feature>
<organism evidence="2 3">
    <name type="scientific">Mycolicibacterium hodleri</name>
    <dbReference type="NCBI Taxonomy" id="49897"/>
    <lineage>
        <taxon>Bacteria</taxon>
        <taxon>Bacillati</taxon>
        <taxon>Actinomycetota</taxon>
        <taxon>Actinomycetes</taxon>
        <taxon>Mycobacteriales</taxon>
        <taxon>Mycobacteriaceae</taxon>
        <taxon>Mycolicibacterium</taxon>
    </lineage>
</organism>
<dbReference type="EMBL" id="RCZG01000001">
    <property type="protein sequence ID" value="TPG37288.1"/>
    <property type="molecule type" value="Genomic_DNA"/>
</dbReference>
<dbReference type="Proteomes" id="UP000320095">
    <property type="component" value="Unassembled WGS sequence"/>
</dbReference>
<evidence type="ECO:0000313" key="2">
    <source>
        <dbReference type="EMBL" id="TPG37288.1"/>
    </source>
</evidence>
<accession>A0A502EHX4</accession>
<comment type="caution">
    <text evidence="2">The sequence shown here is derived from an EMBL/GenBank/DDBJ whole genome shotgun (WGS) entry which is preliminary data.</text>
</comment>
<reference evidence="2 3" key="1">
    <citation type="journal article" date="2019" name="Environ. Microbiol.">
        <title>Species interactions and distinct microbial communities in high Arctic permafrost affected cryosols are associated with the CH4 and CO2 gas fluxes.</title>
        <authorList>
            <person name="Altshuler I."/>
            <person name="Hamel J."/>
            <person name="Turney S."/>
            <person name="Magnuson E."/>
            <person name="Levesque R."/>
            <person name="Greer C."/>
            <person name="Whyte L.G."/>
        </authorList>
    </citation>
    <scope>NUCLEOTIDE SEQUENCE [LARGE SCALE GENOMIC DNA]</scope>
    <source>
        <strain evidence="2 3">S5.20</strain>
    </source>
</reference>
<protein>
    <submittedName>
        <fullName evidence="2">Uncharacterized protein</fullName>
    </submittedName>
</protein>
<evidence type="ECO:0000313" key="3">
    <source>
        <dbReference type="Proteomes" id="UP000320095"/>
    </source>
</evidence>
<evidence type="ECO:0000256" key="1">
    <source>
        <dbReference type="SAM" id="MobiDB-lite"/>
    </source>
</evidence>
<gene>
    <name evidence="2" type="ORF">EAH80_05655</name>
</gene>
<dbReference type="AlphaFoldDB" id="A0A502EHX4"/>
<sequence length="229" mass="25113">MQWSRGGTGDGLTRSGIITVIELSEVEHREELEKGTLKLRFAERIDAARRYVGALAEQMQRYFDDTLVDLGLEIVAERKLSHAIGANLGFPSDWKAPPPTMTSVLLEPADAPSEPGAYPSAETAATPDGEKTDVEHAVPYRQRLSAASFQDVQRVMRQWANAIQRYPSAFTGLSEDRVSDLLAATLNATLPGAQREVYTRSGKSDIFIQATSWPRARVLPRSLSANLSG</sequence>
<keyword evidence="3" id="KW-1185">Reference proteome</keyword>
<proteinExistence type="predicted"/>